<evidence type="ECO:0000313" key="2">
    <source>
        <dbReference type="Proteomes" id="UP000616151"/>
    </source>
</evidence>
<dbReference type="Proteomes" id="UP000616151">
    <property type="component" value="Unassembled WGS sequence"/>
</dbReference>
<accession>A0ACC5R132</accession>
<organism evidence="1 2">
    <name type="scientific">Taklimakanibacter albus</name>
    <dbReference type="NCBI Taxonomy" id="2800327"/>
    <lineage>
        <taxon>Bacteria</taxon>
        <taxon>Pseudomonadati</taxon>
        <taxon>Pseudomonadota</taxon>
        <taxon>Alphaproteobacteria</taxon>
        <taxon>Hyphomicrobiales</taxon>
        <taxon>Aestuariivirgaceae</taxon>
        <taxon>Taklimakanibacter</taxon>
    </lineage>
</organism>
<evidence type="ECO:0000313" key="1">
    <source>
        <dbReference type="EMBL" id="MBK1866297.1"/>
    </source>
</evidence>
<name>A0ACC5R132_9HYPH</name>
<reference evidence="1" key="1">
    <citation type="submission" date="2021-01" db="EMBL/GenBank/DDBJ databases">
        <authorList>
            <person name="Sun Q."/>
        </authorList>
    </citation>
    <scope>NUCLEOTIDE SEQUENCE</scope>
    <source>
        <strain evidence="1">YIM B02566</strain>
    </source>
</reference>
<sequence length="178" mass="19407">MQTRLIEFSRPLDVTRVPPQGCTETIAAEPQECEALAGRFGLPAIHSLTAELKVSRWRGEGLKFKGHIKADIDQTCVVSLDVFRALLDDRFESYFLPARSMAGADEAAIEESDAEPFENGIIDMGEVVAEAMALALDPYPKKPGVDFIDQVEPELAPSEGESSRNPFAGLSRLKEGKG</sequence>
<keyword evidence="2" id="KW-1185">Reference proteome</keyword>
<dbReference type="EMBL" id="JAENHL010000006">
    <property type="protein sequence ID" value="MBK1866297.1"/>
    <property type="molecule type" value="Genomic_DNA"/>
</dbReference>
<gene>
    <name evidence="1" type="ORF">JHL16_08020</name>
</gene>
<comment type="caution">
    <text evidence="1">The sequence shown here is derived from an EMBL/GenBank/DDBJ whole genome shotgun (WGS) entry which is preliminary data.</text>
</comment>
<proteinExistence type="predicted"/>
<protein>
    <submittedName>
        <fullName evidence="1">DUF177 domain-containing protein</fullName>
    </submittedName>
</protein>